<keyword evidence="3" id="KW-0812">Transmembrane</keyword>
<evidence type="ECO:0000256" key="3">
    <source>
        <dbReference type="SAM" id="Phobius"/>
    </source>
</evidence>
<evidence type="ECO:0000313" key="5">
    <source>
        <dbReference type="Proteomes" id="UP000593562"/>
    </source>
</evidence>
<reference evidence="4 5" key="1">
    <citation type="journal article" date="2020" name="Nat. Commun.">
        <title>Genome of Tripterygium wilfordii and identification of cytochrome P450 involved in triptolide biosynthesis.</title>
        <authorList>
            <person name="Tu L."/>
            <person name="Su P."/>
            <person name="Zhang Z."/>
            <person name="Gao L."/>
            <person name="Wang J."/>
            <person name="Hu T."/>
            <person name="Zhou J."/>
            <person name="Zhang Y."/>
            <person name="Zhao Y."/>
            <person name="Liu Y."/>
            <person name="Song Y."/>
            <person name="Tong Y."/>
            <person name="Lu Y."/>
            <person name="Yang J."/>
            <person name="Xu C."/>
            <person name="Jia M."/>
            <person name="Peters R.J."/>
            <person name="Huang L."/>
            <person name="Gao W."/>
        </authorList>
    </citation>
    <scope>NUCLEOTIDE SEQUENCE [LARGE SCALE GENOMIC DNA]</scope>
    <source>
        <strain evidence="5">cv. XIE 37</strain>
        <tissue evidence="4">Leaf</tissue>
    </source>
</reference>
<dbReference type="Proteomes" id="UP000593562">
    <property type="component" value="Unassembled WGS sequence"/>
</dbReference>
<feature type="coiled-coil region" evidence="2">
    <location>
        <begin position="224"/>
        <end position="331"/>
    </location>
</feature>
<dbReference type="GO" id="GO:0072699">
    <property type="term" value="P:protein localization to cortical microtubule cytoskeleton"/>
    <property type="evidence" value="ECO:0007669"/>
    <property type="project" value="TreeGrafter"/>
</dbReference>
<sequence length="641" mass="72980">MATREKKDINPLLVKFGIAFALSFAGFLYSRFITKKVKPSLPPPSPRTSDPRREVNSVGRAHCRDDHHNLNKMPNSFSDVPVSAEIHEETYMPRIAVESSTVGISPNSGHSVDKDGFLLPEFDDLVKEYDFSATTASFSPRKDVDTPRSYVQTPRAFRTAEKDDYEQEIRQLQSMVRMLQERERSLEVQLLEYYGLREQETAMMELKNRVHISNMESKLFTLKVESLQADNRRLQAQVADHAKVVSELDAARVKIKMLKKKLRSEAEQNKEQILALKKRVDRLPDQDLKAAASDQDIQLKLQRLKGLETDAEQLRKSNLKLQQENSDLAHRLESTQILANSVLEDPETEELRKAIIHFGQENEERTREIEQLQADRCSDVEELVYLKWINACLRYELRNYQPPSGKTAARDLSKTLSPKSEEKAKQLILEYAKTEGAREKGIDLLDFDSDQWSSSQASYLTDSGEHDDSSVDHSSDIKTTSSIKHKYISKLRRLLLGKDEHHHHRRTLSADKVVYHEDNVSRLSSSVTSAGTDAAAEMQFTKSRTPSQSSSRKSMDFHRLTVMNADNIKHMSIQRNSDVGSCGSSSVRWGRGSCDSIEENQLDRRSDCTEKSDLLKFAEALKTSHSRTGTVHKKSLSYSFG</sequence>
<gene>
    <name evidence="4" type="ORF">HS088_TW10G00646</name>
</gene>
<dbReference type="EMBL" id="JAAARO010000010">
    <property type="protein sequence ID" value="KAF5741642.1"/>
    <property type="molecule type" value="Genomic_DNA"/>
</dbReference>
<dbReference type="PANTHER" id="PTHR31342:SF4">
    <property type="entry name" value="ACTIN BINDING PROTEIN FAMILY"/>
    <property type="match status" value="1"/>
</dbReference>
<dbReference type="FunCoup" id="A0A7J7D5P2">
    <property type="interactions" value="241"/>
</dbReference>
<evidence type="ECO:0000313" key="4">
    <source>
        <dbReference type="EMBL" id="KAF5741642.1"/>
    </source>
</evidence>
<keyword evidence="5" id="KW-1185">Reference proteome</keyword>
<feature type="transmembrane region" description="Helical" evidence="3">
    <location>
        <begin position="12"/>
        <end position="32"/>
    </location>
</feature>
<dbReference type="InterPro" id="IPR040265">
    <property type="entry name" value="CHUP1/IPGA1-like"/>
</dbReference>
<comment type="caution">
    <text evidence="4">The sequence shown here is derived from an EMBL/GenBank/DDBJ whole genome shotgun (WGS) entry which is preliminary data.</text>
</comment>
<keyword evidence="3" id="KW-1133">Transmembrane helix</keyword>
<keyword evidence="1 2" id="KW-0175">Coiled coil</keyword>
<dbReference type="GO" id="GO:0055028">
    <property type="term" value="C:cortical microtubule"/>
    <property type="evidence" value="ECO:0007669"/>
    <property type="project" value="TreeGrafter"/>
</dbReference>
<keyword evidence="3" id="KW-0472">Membrane</keyword>
<dbReference type="OrthoDB" id="1870283at2759"/>
<dbReference type="InParanoid" id="A0A7J7D5P2"/>
<accession>A0A7J7D5P2</accession>
<evidence type="ECO:0000256" key="2">
    <source>
        <dbReference type="SAM" id="Coils"/>
    </source>
</evidence>
<organism evidence="4 5">
    <name type="scientific">Tripterygium wilfordii</name>
    <name type="common">Thunder God vine</name>
    <dbReference type="NCBI Taxonomy" id="458696"/>
    <lineage>
        <taxon>Eukaryota</taxon>
        <taxon>Viridiplantae</taxon>
        <taxon>Streptophyta</taxon>
        <taxon>Embryophyta</taxon>
        <taxon>Tracheophyta</taxon>
        <taxon>Spermatophyta</taxon>
        <taxon>Magnoliopsida</taxon>
        <taxon>eudicotyledons</taxon>
        <taxon>Gunneridae</taxon>
        <taxon>Pentapetalae</taxon>
        <taxon>rosids</taxon>
        <taxon>fabids</taxon>
        <taxon>Celastrales</taxon>
        <taxon>Celastraceae</taxon>
        <taxon>Tripterygium</taxon>
    </lineage>
</organism>
<dbReference type="PANTHER" id="PTHR31342">
    <property type="entry name" value="PROTEIN CHUP1, CHLOROPLASTIC"/>
    <property type="match status" value="1"/>
</dbReference>
<dbReference type="AlphaFoldDB" id="A0A7J7D5P2"/>
<protein>
    <submittedName>
        <fullName evidence="4">Actin binding family protein putative isoform 1</fullName>
    </submittedName>
</protein>
<feature type="coiled-coil region" evidence="2">
    <location>
        <begin position="162"/>
        <end position="189"/>
    </location>
</feature>
<evidence type="ECO:0000256" key="1">
    <source>
        <dbReference type="ARBA" id="ARBA00023054"/>
    </source>
</evidence>
<proteinExistence type="predicted"/>
<name>A0A7J7D5P2_TRIWF</name>